<dbReference type="Gene3D" id="3.40.50.300">
    <property type="entry name" value="P-loop containing nucleotide triphosphate hydrolases"/>
    <property type="match status" value="2"/>
</dbReference>
<dbReference type="PANTHER" id="PTHR19211">
    <property type="entry name" value="ATP-BINDING TRANSPORT PROTEIN-RELATED"/>
    <property type="match status" value="1"/>
</dbReference>
<dbReference type="GO" id="GO:0005524">
    <property type="term" value="F:ATP binding"/>
    <property type="evidence" value="ECO:0007669"/>
    <property type="project" value="UniProtKB-KW"/>
</dbReference>
<dbReference type="AlphaFoldDB" id="A0AA87RLT0"/>
<dbReference type="GO" id="GO:0016887">
    <property type="term" value="F:ATP hydrolysis activity"/>
    <property type="evidence" value="ECO:0007669"/>
    <property type="project" value="InterPro"/>
</dbReference>
<dbReference type="EMBL" id="BJUU01000010">
    <property type="protein sequence ID" value="GEK80487.1"/>
    <property type="molecule type" value="Genomic_DNA"/>
</dbReference>
<dbReference type="RefSeq" id="WP_318279189.1">
    <property type="nucleotide sequence ID" value="NZ_BJUU01000010.1"/>
</dbReference>
<organism evidence="6 7">
    <name type="scientific">Agrococcus baldri</name>
    <dbReference type="NCBI Taxonomy" id="153730"/>
    <lineage>
        <taxon>Bacteria</taxon>
        <taxon>Bacillati</taxon>
        <taxon>Actinomycetota</taxon>
        <taxon>Actinomycetes</taxon>
        <taxon>Micrococcales</taxon>
        <taxon>Microbacteriaceae</taxon>
        <taxon>Agrococcus</taxon>
    </lineage>
</organism>
<protein>
    <submittedName>
        <fullName evidence="6">ABC transporter</fullName>
    </submittedName>
</protein>
<dbReference type="PROSITE" id="PS50893">
    <property type="entry name" value="ABC_TRANSPORTER_2"/>
    <property type="match status" value="1"/>
</dbReference>
<comment type="caution">
    <text evidence="6">The sequence shown here is derived from an EMBL/GenBank/DDBJ whole genome shotgun (WGS) entry which is preliminary data.</text>
</comment>
<keyword evidence="2" id="KW-0547">Nucleotide-binding</keyword>
<dbReference type="Proteomes" id="UP000321749">
    <property type="component" value="Unassembled WGS sequence"/>
</dbReference>
<keyword evidence="7" id="KW-1185">Reference proteome</keyword>
<proteinExistence type="predicted"/>
<evidence type="ECO:0000256" key="3">
    <source>
        <dbReference type="ARBA" id="ARBA00022840"/>
    </source>
</evidence>
<evidence type="ECO:0000256" key="4">
    <source>
        <dbReference type="SAM" id="Coils"/>
    </source>
</evidence>
<reference evidence="6 7" key="1">
    <citation type="submission" date="2019-07" db="EMBL/GenBank/DDBJ databases">
        <title>Whole genome shotgun sequence of Agrococcus baldri NBRC 103055.</title>
        <authorList>
            <person name="Hosoyama A."/>
            <person name="Uohara A."/>
            <person name="Ohji S."/>
            <person name="Ichikawa N."/>
        </authorList>
    </citation>
    <scope>NUCLEOTIDE SEQUENCE [LARGE SCALE GENOMIC DNA]</scope>
    <source>
        <strain evidence="6 7">NBRC 103055</strain>
    </source>
</reference>
<dbReference type="SUPFAM" id="SSF52540">
    <property type="entry name" value="P-loop containing nucleoside triphosphate hydrolases"/>
    <property type="match status" value="2"/>
</dbReference>
<evidence type="ECO:0000313" key="7">
    <source>
        <dbReference type="Proteomes" id="UP000321749"/>
    </source>
</evidence>
<accession>A0AA87RLT0</accession>
<dbReference type="InterPro" id="IPR050611">
    <property type="entry name" value="ABCF"/>
</dbReference>
<evidence type="ECO:0000256" key="1">
    <source>
        <dbReference type="ARBA" id="ARBA00022737"/>
    </source>
</evidence>
<evidence type="ECO:0000256" key="2">
    <source>
        <dbReference type="ARBA" id="ARBA00022741"/>
    </source>
</evidence>
<keyword evidence="1" id="KW-0677">Repeat</keyword>
<dbReference type="InterPro" id="IPR027417">
    <property type="entry name" value="P-loop_NTPase"/>
</dbReference>
<sequence length="556" mass="59015">MAHTAIALSRIQFSWPDGTPVFGAHGLSGAIGHGRTGLIGRNGSGKSTLLRLIAGTLAPASGELVVQGTVATLPQQLALGPGTVADALGIAGVLHAIDAIESGDASPARFDEVGERWGVEAEALGQLGALGLPGDEALLRRPIASLSGGEAVLVGLAAIRLQRADVALLDEPTNNLDAAARARLHDAVEGWRGSLVVVSHDVELLERVDRIAELHGPGRFGSGGAGLRTFDGPYSVYRDAIEAEQHAAAQDVRDAEQQLRRQKRDRIAAELQLAGRTQIADKAYAQKRQPKIVMRQRATEAQVSAAKHRALHDDRLQSAQASLEAAEERLRDDRAIRIALPDTRVPPARDVLELEVPGGAPILVGGPERIALTGANGAGKTTLLDAIAGFGGDDAALGCAHPSADGRPAPVARVTRRIRDTAMLPQRIRFDDEGATLIEAVRETAPQRTPQDVRAQLARFLFRGSRAEQRVRELSGGERFRLALARLLLADPAPQLLLLDEPTNSLDLDSIDQLVEALAAFEGALIVVSHDAAFLERLGITRRWAIGEGVMHDRAA</sequence>
<dbReference type="SMART" id="SM00382">
    <property type="entry name" value="AAA"/>
    <property type="match status" value="2"/>
</dbReference>
<gene>
    <name evidence="6" type="ORF">ABA31_18380</name>
</gene>
<dbReference type="InterPro" id="IPR003439">
    <property type="entry name" value="ABC_transporter-like_ATP-bd"/>
</dbReference>
<feature type="coiled-coil region" evidence="4">
    <location>
        <begin position="238"/>
        <end position="272"/>
    </location>
</feature>
<dbReference type="InterPro" id="IPR003593">
    <property type="entry name" value="AAA+_ATPase"/>
</dbReference>
<feature type="domain" description="ABC transporter" evidence="5">
    <location>
        <begin position="6"/>
        <end position="242"/>
    </location>
</feature>
<evidence type="ECO:0000259" key="5">
    <source>
        <dbReference type="PROSITE" id="PS50893"/>
    </source>
</evidence>
<keyword evidence="4" id="KW-0175">Coiled coil</keyword>
<name>A0AA87RLT0_9MICO</name>
<dbReference type="Pfam" id="PF00005">
    <property type="entry name" value="ABC_tran"/>
    <property type="match status" value="2"/>
</dbReference>
<feature type="coiled-coil region" evidence="4">
    <location>
        <begin position="309"/>
        <end position="336"/>
    </location>
</feature>
<keyword evidence="3" id="KW-0067">ATP-binding</keyword>
<dbReference type="PANTHER" id="PTHR19211:SF6">
    <property type="entry name" value="BLL7188 PROTEIN"/>
    <property type="match status" value="1"/>
</dbReference>
<evidence type="ECO:0000313" key="6">
    <source>
        <dbReference type="EMBL" id="GEK80487.1"/>
    </source>
</evidence>